<feature type="compositionally biased region" description="Gly residues" evidence="1">
    <location>
        <begin position="103"/>
        <end position="112"/>
    </location>
</feature>
<feature type="compositionally biased region" description="Polar residues" evidence="1">
    <location>
        <begin position="76"/>
        <end position="92"/>
    </location>
</feature>
<dbReference type="EMBL" id="CAKXAJ010026279">
    <property type="protein sequence ID" value="CAH2265247.1"/>
    <property type="molecule type" value="Genomic_DNA"/>
</dbReference>
<feature type="compositionally biased region" description="Basic residues" evidence="1">
    <location>
        <begin position="35"/>
        <end position="45"/>
    </location>
</feature>
<evidence type="ECO:0000313" key="2">
    <source>
        <dbReference type="EMBL" id="CAH2265247.1"/>
    </source>
</evidence>
<keyword evidence="3" id="KW-1185">Reference proteome</keyword>
<dbReference type="OrthoDB" id="443915at2759"/>
<accession>A0A8S4SGK8</accession>
<feature type="region of interest" description="Disordered" evidence="1">
    <location>
        <begin position="1"/>
        <end position="134"/>
    </location>
</feature>
<dbReference type="Proteomes" id="UP000838756">
    <property type="component" value="Unassembled WGS sequence"/>
</dbReference>
<dbReference type="Gene3D" id="2.60.40.10">
    <property type="entry name" value="Immunoglobulins"/>
    <property type="match status" value="1"/>
</dbReference>
<protein>
    <submittedName>
        <fullName evidence="2">Jg19785 protein</fullName>
    </submittedName>
</protein>
<name>A0A8S4SGK8_9NEOP</name>
<feature type="compositionally biased region" description="Basic and acidic residues" evidence="1">
    <location>
        <begin position="1"/>
        <end position="15"/>
    </location>
</feature>
<organism evidence="2 3">
    <name type="scientific">Pararge aegeria aegeria</name>
    <dbReference type="NCBI Taxonomy" id="348720"/>
    <lineage>
        <taxon>Eukaryota</taxon>
        <taxon>Metazoa</taxon>
        <taxon>Ecdysozoa</taxon>
        <taxon>Arthropoda</taxon>
        <taxon>Hexapoda</taxon>
        <taxon>Insecta</taxon>
        <taxon>Pterygota</taxon>
        <taxon>Neoptera</taxon>
        <taxon>Endopterygota</taxon>
        <taxon>Lepidoptera</taxon>
        <taxon>Glossata</taxon>
        <taxon>Ditrysia</taxon>
        <taxon>Papilionoidea</taxon>
        <taxon>Nymphalidae</taxon>
        <taxon>Satyrinae</taxon>
        <taxon>Satyrini</taxon>
        <taxon>Parargina</taxon>
        <taxon>Pararge</taxon>
    </lineage>
</organism>
<feature type="compositionally biased region" description="Low complexity" evidence="1">
    <location>
        <begin position="113"/>
        <end position="127"/>
    </location>
</feature>
<evidence type="ECO:0000256" key="1">
    <source>
        <dbReference type="SAM" id="MobiDB-lite"/>
    </source>
</evidence>
<proteinExistence type="predicted"/>
<sequence>MSELDSIKKASDTHEGPTNGAGGPQHFYGAGYPAHFHHVPPHHMQHSPPPVYQKDERTQRQYSKLKQKLERKHNNRNNGIEVNNSGASTPSLSPRKELNGRGESSGGSGGASSGAWSEGEGSSAGASVQGDDENDTQALLDLLSATRTPQVSDMTPTSALVQWNSPLPEGVNLPNVDLTYDLLLGDRKRYKAIYSGPSLSCR</sequence>
<feature type="compositionally biased region" description="Basic residues" evidence="1">
    <location>
        <begin position="63"/>
        <end position="75"/>
    </location>
</feature>
<dbReference type="InterPro" id="IPR013783">
    <property type="entry name" value="Ig-like_fold"/>
</dbReference>
<dbReference type="AlphaFoldDB" id="A0A8S4SGK8"/>
<evidence type="ECO:0000313" key="3">
    <source>
        <dbReference type="Proteomes" id="UP000838756"/>
    </source>
</evidence>
<gene>
    <name evidence="2" type="primary">jg19785</name>
    <name evidence="2" type="ORF">PAEG_LOCUS24872</name>
</gene>
<reference evidence="2" key="1">
    <citation type="submission" date="2022-03" db="EMBL/GenBank/DDBJ databases">
        <authorList>
            <person name="Lindestad O."/>
        </authorList>
    </citation>
    <scope>NUCLEOTIDE SEQUENCE</scope>
</reference>
<comment type="caution">
    <text evidence="2">The sequence shown here is derived from an EMBL/GenBank/DDBJ whole genome shotgun (WGS) entry which is preliminary data.</text>
</comment>